<sequence>MCILMKETVNISSPRVFLCKVESDKGLKDQISSRIGSSASALVAPRADTRQTLARARHFNSLWIVGVEEEGGHCPGLFTGGTGTHFPLCLVPHWFHHHVQSRRQEEDDQDLAVH</sequence>
<comment type="caution">
    <text evidence="1">The sequence shown here is derived from an EMBL/GenBank/DDBJ whole genome shotgun (WGS) entry which is preliminary data.</text>
</comment>
<dbReference type="Proteomes" id="UP000693946">
    <property type="component" value="Linkage Group LG13"/>
</dbReference>
<organism evidence="1 2">
    <name type="scientific">Solea senegalensis</name>
    <name type="common">Senegalese sole</name>
    <dbReference type="NCBI Taxonomy" id="28829"/>
    <lineage>
        <taxon>Eukaryota</taxon>
        <taxon>Metazoa</taxon>
        <taxon>Chordata</taxon>
        <taxon>Craniata</taxon>
        <taxon>Vertebrata</taxon>
        <taxon>Euteleostomi</taxon>
        <taxon>Actinopterygii</taxon>
        <taxon>Neopterygii</taxon>
        <taxon>Teleostei</taxon>
        <taxon>Neoteleostei</taxon>
        <taxon>Acanthomorphata</taxon>
        <taxon>Carangaria</taxon>
        <taxon>Pleuronectiformes</taxon>
        <taxon>Pleuronectoidei</taxon>
        <taxon>Soleidae</taxon>
        <taxon>Solea</taxon>
    </lineage>
</organism>
<evidence type="ECO:0000313" key="2">
    <source>
        <dbReference type="Proteomes" id="UP000693946"/>
    </source>
</evidence>
<keyword evidence="2" id="KW-1185">Reference proteome</keyword>
<dbReference type="EMBL" id="JAGKHQ010000005">
    <property type="protein sequence ID" value="KAG7516754.1"/>
    <property type="molecule type" value="Genomic_DNA"/>
</dbReference>
<protein>
    <submittedName>
        <fullName evidence="1">Uncharacterized protein</fullName>
    </submittedName>
</protein>
<reference evidence="1 2" key="1">
    <citation type="journal article" date="2021" name="Sci. Rep.">
        <title>Chromosome anchoring in Senegalese sole (Solea senegalensis) reveals sex-associated markers and genome rearrangements in flatfish.</title>
        <authorList>
            <person name="Guerrero-Cozar I."/>
            <person name="Gomez-Garrido J."/>
            <person name="Berbel C."/>
            <person name="Martinez-Blanch J.F."/>
            <person name="Alioto T."/>
            <person name="Claros M.G."/>
            <person name="Gagnaire P.A."/>
            <person name="Manchado M."/>
        </authorList>
    </citation>
    <scope>NUCLEOTIDE SEQUENCE [LARGE SCALE GENOMIC DNA]</scope>
    <source>
        <strain evidence="1">Sse05_10M</strain>
    </source>
</reference>
<accession>A0AAV6SI68</accession>
<proteinExistence type="predicted"/>
<gene>
    <name evidence="1" type="ORF">JOB18_040017</name>
</gene>
<dbReference type="AlphaFoldDB" id="A0AAV6SI68"/>
<name>A0AAV6SI68_SOLSE</name>
<evidence type="ECO:0000313" key="1">
    <source>
        <dbReference type="EMBL" id="KAG7516754.1"/>
    </source>
</evidence>